<comment type="caution">
    <text evidence="2">The sequence shown here is derived from an EMBL/GenBank/DDBJ whole genome shotgun (WGS) entry which is preliminary data.</text>
</comment>
<protein>
    <submittedName>
        <fullName evidence="2">Uncharacterized protein</fullName>
    </submittedName>
</protein>
<dbReference type="Proteomes" id="UP000019763">
    <property type="component" value="Unassembled WGS sequence"/>
</dbReference>
<accession>A0A023BAT2</accession>
<evidence type="ECO:0000313" key="2">
    <source>
        <dbReference type="EMBL" id="EZG78605.1"/>
    </source>
</evidence>
<dbReference type="EMBL" id="AFNH02000264">
    <property type="protein sequence ID" value="EZG78605.1"/>
    <property type="molecule type" value="Genomic_DNA"/>
</dbReference>
<sequence>MRSLSSVQATTNIPATLSASFLVKLGGREIDLGQLGSVAAGMQYAGSFLFSDDCHTAKLVFDGLKIMASQALDLTVKLPDSKLMNEEDAGIRGEGSQTKSSHQFYTQLAEQVFRCPYLQEELAGVIRDFVTALETVNIETWNTKKDAAEHRARVEWQRRCGNLDGMLDFNAIYTRFSYCLDGVHTLEALAAAYNQEYTTQFPWSKNAWRFPSYRIRPEEPKEEEHPDVCQSHDPRMRAF</sequence>
<organism evidence="2 3">
    <name type="scientific">Gregarina niphandrodes</name>
    <name type="common">Septate eugregarine</name>
    <dbReference type="NCBI Taxonomy" id="110365"/>
    <lineage>
        <taxon>Eukaryota</taxon>
        <taxon>Sar</taxon>
        <taxon>Alveolata</taxon>
        <taxon>Apicomplexa</taxon>
        <taxon>Conoidasida</taxon>
        <taxon>Gregarinasina</taxon>
        <taxon>Eugregarinorida</taxon>
        <taxon>Gregarinidae</taxon>
        <taxon>Gregarina</taxon>
    </lineage>
</organism>
<dbReference type="AlphaFoldDB" id="A0A023BAT2"/>
<reference evidence="2" key="1">
    <citation type="submission" date="2013-12" db="EMBL/GenBank/DDBJ databases">
        <authorList>
            <person name="Omoto C.K."/>
            <person name="Sibley D."/>
            <person name="Venepally P."/>
            <person name="Hadjithomas M."/>
            <person name="Karamycheva S."/>
            <person name="Brunk B."/>
            <person name="Roos D."/>
            <person name="Caler E."/>
            <person name="Lorenzi H."/>
        </authorList>
    </citation>
    <scope>NUCLEOTIDE SEQUENCE</scope>
</reference>
<feature type="region of interest" description="Disordered" evidence="1">
    <location>
        <begin position="219"/>
        <end position="239"/>
    </location>
</feature>
<evidence type="ECO:0000313" key="3">
    <source>
        <dbReference type="Proteomes" id="UP000019763"/>
    </source>
</evidence>
<keyword evidence="3" id="KW-1185">Reference proteome</keyword>
<evidence type="ECO:0000256" key="1">
    <source>
        <dbReference type="SAM" id="MobiDB-lite"/>
    </source>
</evidence>
<name>A0A023BAT2_GRENI</name>
<gene>
    <name evidence="2" type="ORF">GNI_034430</name>
</gene>
<dbReference type="RefSeq" id="XP_011129243.1">
    <property type="nucleotide sequence ID" value="XM_011130941.1"/>
</dbReference>
<dbReference type="GeneID" id="22911363"/>
<proteinExistence type="predicted"/>
<dbReference type="VEuPathDB" id="CryptoDB:GNI_034430"/>